<keyword evidence="2" id="KW-1185">Reference proteome</keyword>
<dbReference type="AlphaFoldDB" id="A0AAV9ZUK1"/>
<protein>
    <submittedName>
        <fullName evidence="1">Uncharacterized protein</fullName>
    </submittedName>
</protein>
<sequence length="231" mass="25985">MPQPEDTRRWTRPQGFGGYCQGPAGHELIFGVASFSIPQTSNKPGIYLEKPKDRTLKFAASEVGGLYLLCDVCSICVRKKGPRDVFETAQVPPPAFEEWSRPREPGDKWVTVFSTPLLLCFAESVRRKEHKNGRKEGLSRVSSLRHPLTYPGARMDILITLHSYSISSLVERALLFDNGAPEPVGVHTHSFVKESSLIWDYEIRLKRFGPLRSQSECSPSRAKILACLQKK</sequence>
<comment type="caution">
    <text evidence="1">The sequence shown here is derived from an EMBL/GenBank/DDBJ whole genome shotgun (WGS) entry which is preliminary data.</text>
</comment>
<accession>A0AAV9ZUK1</accession>
<evidence type="ECO:0000313" key="1">
    <source>
        <dbReference type="EMBL" id="KAK6992425.1"/>
    </source>
</evidence>
<reference evidence="1 2" key="1">
    <citation type="journal article" date="2024" name="J Genomics">
        <title>Draft genome sequencing and assembly of Favolaschia claudopus CIRM-BRFM 2984 isolated from oak limbs.</title>
        <authorList>
            <person name="Navarro D."/>
            <person name="Drula E."/>
            <person name="Chaduli D."/>
            <person name="Cazenave R."/>
            <person name="Ahrendt S."/>
            <person name="Wang J."/>
            <person name="Lipzen A."/>
            <person name="Daum C."/>
            <person name="Barry K."/>
            <person name="Grigoriev I.V."/>
            <person name="Favel A."/>
            <person name="Rosso M.N."/>
            <person name="Martin F."/>
        </authorList>
    </citation>
    <scope>NUCLEOTIDE SEQUENCE [LARGE SCALE GENOMIC DNA]</scope>
    <source>
        <strain evidence="1 2">CIRM-BRFM 2984</strain>
    </source>
</reference>
<gene>
    <name evidence="1" type="ORF">R3P38DRAFT_2802527</name>
</gene>
<dbReference type="EMBL" id="JAWWNJ010000110">
    <property type="protein sequence ID" value="KAK6992425.1"/>
    <property type="molecule type" value="Genomic_DNA"/>
</dbReference>
<proteinExistence type="predicted"/>
<dbReference type="Proteomes" id="UP001362999">
    <property type="component" value="Unassembled WGS sequence"/>
</dbReference>
<name>A0AAV9ZUK1_9AGAR</name>
<organism evidence="1 2">
    <name type="scientific">Favolaschia claudopus</name>
    <dbReference type="NCBI Taxonomy" id="2862362"/>
    <lineage>
        <taxon>Eukaryota</taxon>
        <taxon>Fungi</taxon>
        <taxon>Dikarya</taxon>
        <taxon>Basidiomycota</taxon>
        <taxon>Agaricomycotina</taxon>
        <taxon>Agaricomycetes</taxon>
        <taxon>Agaricomycetidae</taxon>
        <taxon>Agaricales</taxon>
        <taxon>Marasmiineae</taxon>
        <taxon>Mycenaceae</taxon>
        <taxon>Favolaschia</taxon>
    </lineage>
</organism>
<evidence type="ECO:0000313" key="2">
    <source>
        <dbReference type="Proteomes" id="UP001362999"/>
    </source>
</evidence>